<reference evidence="6" key="2">
    <citation type="submission" date="2021-09" db="EMBL/GenBank/DDBJ databases">
        <authorList>
            <person name="Gilroy R."/>
        </authorList>
    </citation>
    <scope>NUCLEOTIDE SEQUENCE</scope>
    <source>
        <strain evidence="6">CHK139-4039</strain>
    </source>
</reference>
<comment type="caution">
    <text evidence="6">The sequence shown here is derived from an EMBL/GenBank/DDBJ whole genome shotgun (WGS) entry which is preliminary data.</text>
</comment>
<feature type="domain" description="Sugar-binding" evidence="5">
    <location>
        <begin position="1"/>
        <end position="172"/>
    </location>
</feature>
<dbReference type="EMBL" id="DYXR01000058">
    <property type="protein sequence ID" value="HJE76681.1"/>
    <property type="molecule type" value="Genomic_DNA"/>
</dbReference>
<protein>
    <submittedName>
        <fullName evidence="6">Sugar-binding domain-containing protein</fullName>
    </submittedName>
</protein>
<dbReference type="Pfam" id="PF04198">
    <property type="entry name" value="Sugar-bind"/>
    <property type="match status" value="1"/>
</dbReference>
<evidence type="ECO:0000256" key="4">
    <source>
        <dbReference type="ARBA" id="ARBA00023163"/>
    </source>
</evidence>
<sequence length="185" mass="19109">VQLAGALRLESHRPSSEIFTRLGQDPAVSMVRLPAPLLVTEAGTAEDLRALPEISGTLAAADDLDLAVVSVASWAEGLSSVWEKCSPAQRQAGIDDGAIAEVSGRLFAADGADVTTIDDRVIAVTLDQLRRATTTVGVARGAERARAVRAACAAGILDIAIIDRALADEILAEAASTPPSESEEA</sequence>
<reference evidence="6" key="1">
    <citation type="journal article" date="2021" name="PeerJ">
        <title>Extensive microbial diversity within the chicken gut microbiome revealed by metagenomics and culture.</title>
        <authorList>
            <person name="Gilroy R."/>
            <person name="Ravi A."/>
            <person name="Getino M."/>
            <person name="Pursley I."/>
            <person name="Horton D.L."/>
            <person name="Alikhan N.F."/>
            <person name="Baker D."/>
            <person name="Gharbi K."/>
            <person name="Hall N."/>
            <person name="Watson M."/>
            <person name="Adriaenssens E.M."/>
            <person name="Foster-Nyarko E."/>
            <person name="Jarju S."/>
            <person name="Secka A."/>
            <person name="Antonio M."/>
            <person name="Oren A."/>
            <person name="Chaudhuri R.R."/>
            <person name="La Ragione R."/>
            <person name="Hildebrand F."/>
            <person name="Pallen M.J."/>
        </authorList>
    </citation>
    <scope>NUCLEOTIDE SEQUENCE</scope>
    <source>
        <strain evidence="6">CHK139-4039</strain>
    </source>
</reference>
<keyword evidence="3" id="KW-0238">DNA-binding</keyword>
<dbReference type="PANTHER" id="PTHR34294:SF1">
    <property type="entry name" value="TRANSCRIPTIONAL REGULATOR LSRR"/>
    <property type="match status" value="1"/>
</dbReference>
<evidence type="ECO:0000313" key="6">
    <source>
        <dbReference type="EMBL" id="HJE76681.1"/>
    </source>
</evidence>
<dbReference type="AlphaFoldDB" id="A0A9D2UKW7"/>
<dbReference type="Proteomes" id="UP000743760">
    <property type="component" value="Unassembled WGS sequence"/>
</dbReference>
<organism evidence="6 7">
    <name type="scientific">Brevibacterium epidermidis</name>
    <dbReference type="NCBI Taxonomy" id="1698"/>
    <lineage>
        <taxon>Bacteria</taxon>
        <taxon>Bacillati</taxon>
        <taxon>Actinomycetota</taxon>
        <taxon>Actinomycetes</taxon>
        <taxon>Micrococcales</taxon>
        <taxon>Brevibacteriaceae</taxon>
        <taxon>Brevibacterium</taxon>
    </lineage>
</organism>
<dbReference type="InterPro" id="IPR007324">
    <property type="entry name" value="Sugar-bd_dom_put"/>
</dbReference>
<gene>
    <name evidence="6" type="ORF">K8V74_01900</name>
</gene>
<evidence type="ECO:0000256" key="1">
    <source>
        <dbReference type="ARBA" id="ARBA00010466"/>
    </source>
</evidence>
<evidence type="ECO:0000256" key="3">
    <source>
        <dbReference type="ARBA" id="ARBA00023125"/>
    </source>
</evidence>
<comment type="similarity">
    <text evidence="1">Belongs to the SorC transcriptional regulatory family.</text>
</comment>
<accession>A0A9D2UKW7</accession>
<evidence type="ECO:0000259" key="5">
    <source>
        <dbReference type="Pfam" id="PF04198"/>
    </source>
</evidence>
<evidence type="ECO:0000256" key="2">
    <source>
        <dbReference type="ARBA" id="ARBA00023015"/>
    </source>
</evidence>
<feature type="non-terminal residue" evidence="6">
    <location>
        <position position="1"/>
    </location>
</feature>
<dbReference type="InterPro" id="IPR051054">
    <property type="entry name" value="SorC_transcr_regulators"/>
</dbReference>
<evidence type="ECO:0000313" key="7">
    <source>
        <dbReference type="Proteomes" id="UP000743760"/>
    </source>
</evidence>
<proteinExistence type="inferred from homology"/>
<name>A0A9D2UKW7_BREEP</name>
<dbReference type="PANTHER" id="PTHR34294">
    <property type="entry name" value="TRANSCRIPTIONAL REGULATOR-RELATED"/>
    <property type="match status" value="1"/>
</dbReference>
<keyword evidence="4" id="KW-0804">Transcription</keyword>
<dbReference type="InterPro" id="IPR037171">
    <property type="entry name" value="NagB/RpiA_transferase-like"/>
</dbReference>
<dbReference type="SUPFAM" id="SSF100950">
    <property type="entry name" value="NagB/RpiA/CoA transferase-like"/>
    <property type="match status" value="1"/>
</dbReference>
<dbReference type="GO" id="GO:0003677">
    <property type="term" value="F:DNA binding"/>
    <property type="evidence" value="ECO:0007669"/>
    <property type="project" value="UniProtKB-KW"/>
</dbReference>
<keyword evidence="2" id="KW-0805">Transcription regulation</keyword>
<dbReference type="Gene3D" id="3.40.50.1360">
    <property type="match status" value="1"/>
</dbReference>
<dbReference type="GO" id="GO:0030246">
    <property type="term" value="F:carbohydrate binding"/>
    <property type="evidence" value="ECO:0007669"/>
    <property type="project" value="InterPro"/>
</dbReference>